<protein>
    <submittedName>
        <fullName evidence="5">Type IV pilus assembly protein PilB</fullName>
    </submittedName>
</protein>
<proteinExistence type="inferred from homology"/>
<accession>A0A318KN61</accession>
<dbReference type="Gene3D" id="3.40.50.300">
    <property type="entry name" value="P-loop containing nucleotide triphosphate hydrolases"/>
    <property type="match status" value="1"/>
</dbReference>
<gene>
    <name evidence="5" type="ORF">DFR34_106110</name>
</gene>
<sequence>MSALAARLGDTLLARGWLDADQLDIAQAEVHAGRPLEQALAQLGFVPDGVLRDTLAELLGLDSLEARALVADSTALAVVPAHWARQLRILPLRYAPANQTLTIASARPADLRAHDQLVAASQGQVARVHVQLADEADILQALDRAYGAPDTLSAVLTEWRSGQQDGEAPAVRLAQALIEDAARLGASDIHLEPEAGFVRIRYRIDGVLRPARSLRKAHWPPLLVRLKVMGGLNIAEQRAPQDGQLSMQVAGRTLDIRVACLPTLHGENLSLRLFDRARGLPTLASLTTSTQHAQLTRMLARPEGMLLVTGPTGAGKTTTLYAMLAHLNDSTVNIMTLEDPVEYPLPMVRQTPVNEALKLDFASGIRALMRQDPDILLVGEIRDEATARMAFRAAMTGHLVLSTLHAHSALGAIPRLLDLGVGPDMLAGNLIGVVGQRLVRALCPACRQPVPTDSRARRLLGAAADQAMLYRARGCPLCRHDGHRGRLPVLEILDIDSELDAMIGRRAPLADLRRHAGQQGFIPLAEAMRSRVLAGEVALDEALRVVDLGHRAGED</sequence>
<dbReference type="SMART" id="SM00382">
    <property type="entry name" value="AAA"/>
    <property type="match status" value="1"/>
</dbReference>
<dbReference type="CDD" id="cd01129">
    <property type="entry name" value="PulE-GspE-like"/>
    <property type="match status" value="1"/>
</dbReference>
<dbReference type="OrthoDB" id="5790493at2"/>
<dbReference type="InterPro" id="IPR007831">
    <property type="entry name" value="T2SS_GspE_N"/>
</dbReference>
<evidence type="ECO:0000313" key="5">
    <source>
        <dbReference type="EMBL" id="PXX79474.1"/>
    </source>
</evidence>
<keyword evidence="3" id="KW-0067">ATP-binding</keyword>
<reference evidence="5 6" key="1">
    <citation type="submission" date="2018-05" db="EMBL/GenBank/DDBJ databases">
        <title>Genomic Encyclopedia of Type Strains, Phase IV (KMG-IV): sequencing the most valuable type-strain genomes for metagenomic binning, comparative biology and taxonomic classification.</title>
        <authorList>
            <person name="Goeker M."/>
        </authorList>
    </citation>
    <scope>NUCLEOTIDE SEQUENCE [LARGE SCALE GENOMIC DNA]</scope>
    <source>
        <strain evidence="5 6">DSM 29661</strain>
    </source>
</reference>
<dbReference type="InterPro" id="IPR027417">
    <property type="entry name" value="P-loop_NTPase"/>
</dbReference>
<dbReference type="Gene3D" id="3.30.300.160">
    <property type="entry name" value="Type II secretion system, protein E, N-terminal domain"/>
    <property type="match status" value="1"/>
</dbReference>
<dbReference type="InterPro" id="IPR001482">
    <property type="entry name" value="T2SS/T4SS_dom"/>
</dbReference>
<dbReference type="EMBL" id="QJKI01000006">
    <property type="protein sequence ID" value="PXX79474.1"/>
    <property type="molecule type" value="Genomic_DNA"/>
</dbReference>
<dbReference type="SUPFAM" id="SSF52540">
    <property type="entry name" value="P-loop containing nucleoside triphosphate hydrolases"/>
    <property type="match status" value="1"/>
</dbReference>
<evidence type="ECO:0000313" key="6">
    <source>
        <dbReference type="Proteomes" id="UP000247555"/>
    </source>
</evidence>
<evidence type="ECO:0000256" key="2">
    <source>
        <dbReference type="ARBA" id="ARBA00022741"/>
    </source>
</evidence>
<name>A0A318KN61_9NEIS</name>
<evidence type="ECO:0000256" key="3">
    <source>
        <dbReference type="ARBA" id="ARBA00022840"/>
    </source>
</evidence>
<dbReference type="GO" id="GO:0005524">
    <property type="term" value="F:ATP binding"/>
    <property type="evidence" value="ECO:0007669"/>
    <property type="project" value="UniProtKB-KW"/>
</dbReference>
<dbReference type="AlphaFoldDB" id="A0A318KN61"/>
<dbReference type="GO" id="GO:0016887">
    <property type="term" value="F:ATP hydrolysis activity"/>
    <property type="evidence" value="ECO:0007669"/>
    <property type="project" value="TreeGrafter"/>
</dbReference>
<comment type="caution">
    <text evidence="5">The sequence shown here is derived from an EMBL/GenBank/DDBJ whole genome shotgun (WGS) entry which is preliminary data.</text>
</comment>
<dbReference type="Pfam" id="PF00437">
    <property type="entry name" value="T2SSE"/>
    <property type="match status" value="1"/>
</dbReference>
<dbReference type="Gene3D" id="3.30.450.90">
    <property type="match status" value="1"/>
</dbReference>
<keyword evidence="2" id="KW-0547">Nucleotide-binding</keyword>
<evidence type="ECO:0000256" key="1">
    <source>
        <dbReference type="ARBA" id="ARBA00006611"/>
    </source>
</evidence>
<dbReference type="PANTHER" id="PTHR30258:SF2">
    <property type="entry name" value="COMG OPERON PROTEIN 1"/>
    <property type="match status" value="1"/>
</dbReference>
<feature type="domain" description="Bacterial type II secretion system protein E" evidence="4">
    <location>
        <begin position="369"/>
        <end position="383"/>
    </location>
</feature>
<evidence type="ECO:0000259" key="4">
    <source>
        <dbReference type="PROSITE" id="PS00662"/>
    </source>
</evidence>
<dbReference type="SUPFAM" id="SSF160246">
    <property type="entry name" value="EspE N-terminal domain-like"/>
    <property type="match status" value="1"/>
</dbReference>
<dbReference type="InterPro" id="IPR037257">
    <property type="entry name" value="T2SS_E_N_sf"/>
</dbReference>
<dbReference type="PANTHER" id="PTHR30258">
    <property type="entry name" value="TYPE II SECRETION SYSTEM PROTEIN GSPE-RELATED"/>
    <property type="match status" value="1"/>
</dbReference>
<dbReference type="Pfam" id="PF05157">
    <property type="entry name" value="MshEN"/>
    <property type="match status" value="1"/>
</dbReference>
<dbReference type="PROSITE" id="PS00662">
    <property type="entry name" value="T2SP_E"/>
    <property type="match status" value="1"/>
</dbReference>
<keyword evidence="6" id="KW-1185">Reference proteome</keyword>
<dbReference type="Proteomes" id="UP000247555">
    <property type="component" value="Unassembled WGS sequence"/>
</dbReference>
<comment type="similarity">
    <text evidence="1">Belongs to the GSP E family.</text>
</comment>
<dbReference type="InterPro" id="IPR003593">
    <property type="entry name" value="AAA+_ATPase"/>
</dbReference>
<dbReference type="GO" id="GO:0005886">
    <property type="term" value="C:plasma membrane"/>
    <property type="evidence" value="ECO:0007669"/>
    <property type="project" value="TreeGrafter"/>
</dbReference>
<organism evidence="5 6">
    <name type="scientific">Rivihabitans pingtungensis</name>
    <dbReference type="NCBI Taxonomy" id="1054498"/>
    <lineage>
        <taxon>Bacteria</taxon>
        <taxon>Pseudomonadati</taxon>
        <taxon>Pseudomonadota</taxon>
        <taxon>Betaproteobacteria</taxon>
        <taxon>Neisseriales</taxon>
        <taxon>Aquaspirillaceae</taxon>
        <taxon>Rivihabitans</taxon>
    </lineage>
</organism>
<dbReference type="RefSeq" id="WP_110390386.1">
    <property type="nucleotide sequence ID" value="NZ_QJKI01000006.1"/>
</dbReference>